<keyword evidence="2" id="KW-1185">Reference proteome</keyword>
<evidence type="ECO:0000313" key="1">
    <source>
        <dbReference type="EMBL" id="KAJ8669986.1"/>
    </source>
</evidence>
<comment type="caution">
    <text evidence="1">The sequence shown here is derived from an EMBL/GenBank/DDBJ whole genome shotgun (WGS) entry which is preliminary data.</text>
</comment>
<gene>
    <name evidence="1" type="ORF">QAD02_001245</name>
</gene>
<reference evidence="1" key="1">
    <citation type="submission" date="2023-04" db="EMBL/GenBank/DDBJ databases">
        <title>A chromosome-level genome assembly of the parasitoid wasp Eretmocerus hayati.</title>
        <authorList>
            <person name="Zhong Y."/>
            <person name="Liu S."/>
            <person name="Liu Y."/>
        </authorList>
    </citation>
    <scope>NUCLEOTIDE SEQUENCE</scope>
    <source>
        <strain evidence="1">ZJU_SS_LIU_2023</strain>
    </source>
</reference>
<accession>A0ACC2NH81</accession>
<proteinExistence type="predicted"/>
<name>A0ACC2NH81_9HYME</name>
<organism evidence="1 2">
    <name type="scientific">Eretmocerus hayati</name>
    <dbReference type="NCBI Taxonomy" id="131215"/>
    <lineage>
        <taxon>Eukaryota</taxon>
        <taxon>Metazoa</taxon>
        <taxon>Ecdysozoa</taxon>
        <taxon>Arthropoda</taxon>
        <taxon>Hexapoda</taxon>
        <taxon>Insecta</taxon>
        <taxon>Pterygota</taxon>
        <taxon>Neoptera</taxon>
        <taxon>Endopterygota</taxon>
        <taxon>Hymenoptera</taxon>
        <taxon>Apocrita</taxon>
        <taxon>Proctotrupomorpha</taxon>
        <taxon>Chalcidoidea</taxon>
        <taxon>Aphelinidae</taxon>
        <taxon>Aphelininae</taxon>
        <taxon>Eretmocerus</taxon>
    </lineage>
</organism>
<evidence type="ECO:0000313" key="2">
    <source>
        <dbReference type="Proteomes" id="UP001239111"/>
    </source>
</evidence>
<dbReference type="EMBL" id="CM056743">
    <property type="protein sequence ID" value="KAJ8669986.1"/>
    <property type="molecule type" value="Genomic_DNA"/>
</dbReference>
<protein>
    <submittedName>
        <fullName evidence="1">Uncharacterized protein</fullName>
    </submittedName>
</protein>
<dbReference type="Proteomes" id="UP001239111">
    <property type="component" value="Chromosome 3"/>
</dbReference>
<sequence>MACATEISDDEMDDFMGFETANSQNHLNNDCEMNTDNDSAGKINPKGILKNGKRTSPDDEIQKNLTSSKNKKLSNIDFPGQHGIFLNDSQPFQNQDNSNMNSLISNHNTNFESNGIEKNSDLYNSNSNLSQISGTSALTQSETTDFFPRINFKMSHFMKHHRPPFTVHVSPISNDVKSILSSKVGSLLIQSYNNINEIYSSPNNINEIYQINKRKIGISIPDRKTANSLLDDHVFPDNGLNAVIPLHLITTDAIIKGVPLEISTQQIVQLAHADGNVIILSARRLNKKTVNSSNKTFNYTPSTTILVTFDSYVMPRSIRINYVRYNTERYKPSPKQCYKCYKFGHLKKIVKLRPYASTVVS</sequence>